<organism evidence="1 2">
    <name type="scientific">Rubripirellula lacrimiformis</name>
    <dbReference type="NCBI Taxonomy" id="1930273"/>
    <lineage>
        <taxon>Bacteria</taxon>
        <taxon>Pseudomonadati</taxon>
        <taxon>Planctomycetota</taxon>
        <taxon>Planctomycetia</taxon>
        <taxon>Pirellulales</taxon>
        <taxon>Pirellulaceae</taxon>
        <taxon>Rubripirellula</taxon>
    </lineage>
</organism>
<dbReference type="Proteomes" id="UP000318538">
    <property type="component" value="Chromosome"/>
</dbReference>
<dbReference type="EMBL" id="CP036525">
    <property type="protein sequence ID" value="QDT03516.1"/>
    <property type="molecule type" value="Genomic_DNA"/>
</dbReference>
<evidence type="ECO:0000313" key="2">
    <source>
        <dbReference type="Proteomes" id="UP000318538"/>
    </source>
</evidence>
<dbReference type="AlphaFoldDB" id="A0A517N8P9"/>
<accession>A0A517N8P9</accession>
<reference evidence="1 2" key="1">
    <citation type="submission" date="2019-02" db="EMBL/GenBank/DDBJ databases">
        <title>Deep-cultivation of Planctomycetes and their phenomic and genomic characterization uncovers novel biology.</title>
        <authorList>
            <person name="Wiegand S."/>
            <person name="Jogler M."/>
            <person name="Boedeker C."/>
            <person name="Pinto D."/>
            <person name="Vollmers J."/>
            <person name="Rivas-Marin E."/>
            <person name="Kohn T."/>
            <person name="Peeters S.H."/>
            <person name="Heuer A."/>
            <person name="Rast P."/>
            <person name="Oberbeckmann S."/>
            <person name="Bunk B."/>
            <person name="Jeske O."/>
            <person name="Meyerdierks A."/>
            <person name="Storesund J.E."/>
            <person name="Kallscheuer N."/>
            <person name="Luecker S."/>
            <person name="Lage O.M."/>
            <person name="Pohl T."/>
            <person name="Merkel B.J."/>
            <person name="Hornburger P."/>
            <person name="Mueller R.-W."/>
            <person name="Bruemmer F."/>
            <person name="Labrenz M."/>
            <person name="Spormann A.M."/>
            <person name="Op den Camp H."/>
            <person name="Overmann J."/>
            <person name="Amann R."/>
            <person name="Jetten M.S.M."/>
            <person name="Mascher T."/>
            <person name="Medema M.H."/>
            <person name="Devos D.P."/>
            <person name="Kaster A.-K."/>
            <person name="Ovreas L."/>
            <person name="Rohde M."/>
            <person name="Galperin M.Y."/>
            <person name="Jogler C."/>
        </authorList>
    </citation>
    <scope>NUCLEOTIDE SEQUENCE [LARGE SCALE GENOMIC DNA]</scope>
    <source>
        <strain evidence="1 2">K22_7</strain>
    </source>
</reference>
<evidence type="ECO:0000313" key="1">
    <source>
        <dbReference type="EMBL" id="QDT03516.1"/>
    </source>
</evidence>
<sequence length="53" mass="5467">MPVVWGTGIWHLPMIFSAGPPGGGPAEKIKIASVSLTVGRALRQKAAAALRLS</sequence>
<gene>
    <name evidence="1" type="ORF">K227x_19000</name>
</gene>
<proteinExistence type="predicted"/>
<dbReference type="KEGG" id="rlc:K227x_19000"/>
<name>A0A517N8P9_9BACT</name>
<protein>
    <submittedName>
        <fullName evidence="1">Uncharacterized protein</fullName>
    </submittedName>
</protein>
<keyword evidence="2" id="KW-1185">Reference proteome</keyword>